<dbReference type="PANTHER" id="PTHR43690">
    <property type="entry name" value="NARDILYSIN"/>
    <property type="match status" value="1"/>
</dbReference>
<dbReference type="RefSeq" id="XP_001224531.1">
    <property type="nucleotide sequence ID" value="XM_001224530.1"/>
</dbReference>
<dbReference type="InterPro" id="IPR011765">
    <property type="entry name" value="Pept_M16_N"/>
</dbReference>
<evidence type="ECO:0000256" key="5">
    <source>
        <dbReference type="ARBA" id="ARBA00022833"/>
    </source>
</evidence>
<dbReference type="PANTHER" id="PTHR43690:SF18">
    <property type="entry name" value="INSULIN-DEGRADING ENZYME-RELATED"/>
    <property type="match status" value="1"/>
</dbReference>
<dbReference type="GO" id="GO:0046872">
    <property type="term" value="F:metal ion binding"/>
    <property type="evidence" value="ECO:0007669"/>
    <property type="project" value="UniProtKB-KW"/>
</dbReference>
<dbReference type="eggNOG" id="KOG0959">
    <property type="taxonomic scope" value="Eukaryota"/>
</dbReference>
<evidence type="ECO:0000256" key="3">
    <source>
        <dbReference type="ARBA" id="ARBA00022723"/>
    </source>
</evidence>
<evidence type="ECO:0008006" key="12">
    <source>
        <dbReference type="Google" id="ProtNLM"/>
    </source>
</evidence>
<accession>Q2GYS9</accession>
<feature type="domain" description="Peptidase M16 N-terminal" evidence="8">
    <location>
        <begin position="72"/>
        <end position="185"/>
    </location>
</feature>
<dbReference type="InterPro" id="IPR050626">
    <property type="entry name" value="Peptidase_M16"/>
</dbReference>
<dbReference type="GO" id="GO:0005829">
    <property type="term" value="C:cytosol"/>
    <property type="evidence" value="ECO:0007669"/>
    <property type="project" value="TreeGrafter"/>
</dbReference>
<dbReference type="Pfam" id="PF05193">
    <property type="entry name" value="Peptidase_M16_C"/>
    <property type="match status" value="1"/>
</dbReference>
<dbReference type="VEuPathDB" id="FungiDB:CHGG_06875"/>
<dbReference type="InParanoid" id="Q2GYS9"/>
<dbReference type="EMBL" id="CH408033">
    <property type="protein sequence ID" value="EAQ85622.1"/>
    <property type="molecule type" value="Genomic_DNA"/>
</dbReference>
<keyword evidence="2" id="KW-0645">Protease</keyword>
<feature type="region of interest" description="Disordered" evidence="7">
    <location>
        <begin position="1"/>
        <end position="35"/>
    </location>
</feature>
<evidence type="ECO:0000256" key="6">
    <source>
        <dbReference type="ARBA" id="ARBA00023049"/>
    </source>
</evidence>
<dbReference type="Proteomes" id="UP000001056">
    <property type="component" value="Unassembled WGS sequence"/>
</dbReference>
<dbReference type="OMA" id="CHTASTE"/>
<dbReference type="InterPro" id="IPR011249">
    <property type="entry name" value="Metalloenz_LuxS/M16"/>
</dbReference>
<proteinExistence type="inferred from homology"/>
<dbReference type="STRING" id="306901.Q2GYS9"/>
<keyword evidence="3" id="KW-0479">Metal-binding</keyword>
<dbReference type="Pfam" id="PF00675">
    <property type="entry name" value="Peptidase_M16"/>
    <property type="match status" value="1"/>
</dbReference>
<dbReference type="InterPro" id="IPR007863">
    <property type="entry name" value="Peptidase_M16_C"/>
</dbReference>
<evidence type="ECO:0000256" key="1">
    <source>
        <dbReference type="ARBA" id="ARBA00007261"/>
    </source>
</evidence>
<dbReference type="HOGENOM" id="CLU_705970_0_0_1"/>
<feature type="compositionally biased region" description="Polar residues" evidence="7">
    <location>
        <begin position="17"/>
        <end position="32"/>
    </location>
</feature>
<dbReference type="Gene3D" id="3.30.830.10">
    <property type="entry name" value="Metalloenzyme, LuxS/M16 peptidase-like"/>
    <property type="match status" value="2"/>
</dbReference>
<reference evidence="11" key="1">
    <citation type="journal article" date="2015" name="Genome Announc.">
        <title>Draft genome sequence of the cellulolytic fungus Chaetomium globosum.</title>
        <authorList>
            <person name="Cuomo C.A."/>
            <person name="Untereiner W.A."/>
            <person name="Ma L.-J."/>
            <person name="Grabherr M."/>
            <person name="Birren B.W."/>
        </authorList>
    </citation>
    <scope>NUCLEOTIDE SEQUENCE [LARGE SCALE GENOMIC DNA]</scope>
    <source>
        <strain evidence="11">ATCC 6205 / CBS 148.51 / DSM 1962 / NBRC 6347 / NRRL 1970</strain>
    </source>
</reference>
<dbReference type="GO" id="GO:0051603">
    <property type="term" value="P:proteolysis involved in protein catabolic process"/>
    <property type="evidence" value="ECO:0007669"/>
    <property type="project" value="TreeGrafter"/>
</dbReference>
<evidence type="ECO:0000256" key="7">
    <source>
        <dbReference type="SAM" id="MobiDB-lite"/>
    </source>
</evidence>
<evidence type="ECO:0000256" key="2">
    <source>
        <dbReference type="ARBA" id="ARBA00022670"/>
    </source>
</evidence>
<dbReference type="GeneID" id="4394034"/>
<keyword evidence="5" id="KW-0862">Zinc</keyword>
<protein>
    <recommendedName>
        <fullName evidence="12">Peptidase M16 C-terminal domain-containing protein</fullName>
    </recommendedName>
</protein>
<evidence type="ECO:0000259" key="9">
    <source>
        <dbReference type="Pfam" id="PF05193"/>
    </source>
</evidence>
<name>Q2GYS9_CHAGB</name>
<dbReference type="GO" id="GO:0043171">
    <property type="term" value="P:peptide catabolic process"/>
    <property type="evidence" value="ECO:0007669"/>
    <property type="project" value="TreeGrafter"/>
</dbReference>
<feature type="domain" description="Peptidase M16 C-terminal" evidence="9">
    <location>
        <begin position="211"/>
        <end position="356"/>
    </location>
</feature>
<keyword evidence="4" id="KW-0378">Hydrolase</keyword>
<dbReference type="GO" id="GO:0005739">
    <property type="term" value="C:mitochondrion"/>
    <property type="evidence" value="ECO:0007669"/>
    <property type="project" value="TreeGrafter"/>
</dbReference>
<evidence type="ECO:0000256" key="4">
    <source>
        <dbReference type="ARBA" id="ARBA00022801"/>
    </source>
</evidence>
<evidence type="ECO:0000259" key="8">
    <source>
        <dbReference type="Pfam" id="PF00675"/>
    </source>
</evidence>
<organism evidence="10 11">
    <name type="scientific">Chaetomium globosum (strain ATCC 6205 / CBS 148.51 / DSM 1962 / NBRC 6347 / NRRL 1970)</name>
    <name type="common">Soil fungus</name>
    <dbReference type="NCBI Taxonomy" id="306901"/>
    <lineage>
        <taxon>Eukaryota</taxon>
        <taxon>Fungi</taxon>
        <taxon>Dikarya</taxon>
        <taxon>Ascomycota</taxon>
        <taxon>Pezizomycotina</taxon>
        <taxon>Sordariomycetes</taxon>
        <taxon>Sordariomycetidae</taxon>
        <taxon>Sordariales</taxon>
        <taxon>Chaetomiaceae</taxon>
        <taxon>Chaetomium</taxon>
    </lineage>
</organism>
<comment type="similarity">
    <text evidence="1">Belongs to the peptidase M16 family.</text>
</comment>
<dbReference type="SUPFAM" id="SSF63411">
    <property type="entry name" value="LuxS/MPP-like metallohydrolase"/>
    <property type="match status" value="2"/>
</dbReference>
<keyword evidence="11" id="KW-1185">Reference proteome</keyword>
<evidence type="ECO:0000313" key="10">
    <source>
        <dbReference type="EMBL" id="EAQ85622.1"/>
    </source>
</evidence>
<dbReference type="AlphaFoldDB" id="Q2GYS9"/>
<sequence length="391" mass="43977">MSSAPVDVGGGSDGSGWSTNTARSIAHSTNPPKFNAWKRSTRDALVFKRPRCRYRTSSCPNHSRRRTTTSSRLLFMGNKKFPDEHEYKRYISNHSGSANAYTMANSTNFHFEVSAKPDNGEAPSVTNPSPLLGALDRFAQFFIGPLFLKDTLDRELLAVNSEHQNNLQSDRRRLAQLEKCLSNPKDPFCHFSSGNLETLKIAPEAQGINVRDKFIDFYEKHYSANRMKLCVLGQEPLDILQTWVIEHFSAVKNKNLAANRCEEALFTEEQLGIQIFAKPVMDIRTLTLTFLFIEQEYLYESQPGQYISHLIHHEGPRSIISHLKSKGWANELSATARPISPGSPNIFACDISLTEEFGPTLIKEGLDCLRPDNFCVTNLLQDPVLLGFSFG</sequence>
<dbReference type="GO" id="GO:0004222">
    <property type="term" value="F:metalloendopeptidase activity"/>
    <property type="evidence" value="ECO:0007669"/>
    <property type="project" value="TreeGrafter"/>
</dbReference>
<dbReference type="OrthoDB" id="952271at2759"/>
<dbReference type="MEROPS" id="M16.020"/>
<gene>
    <name evidence="10" type="ORF">CHGG_06875</name>
</gene>
<keyword evidence="6" id="KW-0482">Metalloprotease</keyword>
<evidence type="ECO:0000313" key="11">
    <source>
        <dbReference type="Proteomes" id="UP000001056"/>
    </source>
</evidence>